<organism evidence="2 3">
    <name type="scientific">Klebsiella phage Miami</name>
    <dbReference type="NCBI Taxonomy" id="2767581"/>
    <lineage>
        <taxon>Viruses</taxon>
        <taxon>Duplodnaviria</taxon>
        <taxon>Heunggongvirae</taxon>
        <taxon>Uroviricota</taxon>
        <taxon>Caudoviricetes</taxon>
        <taxon>Chimalliviridae</taxon>
        <taxon>Miamivirus</taxon>
        <taxon>Miamivirus miami</taxon>
    </lineage>
</organism>
<keyword evidence="1" id="KW-0175">Coiled coil</keyword>
<dbReference type="EMBL" id="MT701590">
    <property type="protein sequence ID" value="QPB09374.1"/>
    <property type="molecule type" value="Genomic_DNA"/>
</dbReference>
<sequence>MNNDHIELVFNGLYDRISGNETYASRYLGGVLWANEPSNTFVSGNEGFADAVSDGIKKAWEYIKGMFKKIFDWVFGGSSKKKVEAVKTEVKEAQETIKEVQSPPEMTLAQANAMVEKISSKTGQQAAQRKEELRNILKRNGINVVPAASVKEVAKKVFEFNAEQSSSFDKQSKKLESLHAGFLDQLEKIKKVESPAVTPEGYGETISKKISALVQGSQPVLNGMVQAKKEVAGIKDLNSASTFLSHSSSFINAISNNLENIKSSKSDLEKKIHKLEEEMNKGNDLDKQLDKPFIDGLKNILKLCSSIISNTNEFMDTISSIAKTIKGCSPL</sequence>
<name>A0A873WV84_9CAUD</name>
<keyword evidence="3" id="KW-1185">Reference proteome</keyword>
<evidence type="ECO:0000256" key="1">
    <source>
        <dbReference type="SAM" id="Coils"/>
    </source>
</evidence>
<protein>
    <submittedName>
        <fullName evidence="2">Uncharacterized protein</fullName>
    </submittedName>
</protein>
<evidence type="ECO:0000313" key="2">
    <source>
        <dbReference type="EMBL" id="QPB09374.1"/>
    </source>
</evidence>
<gene>
    <name evidence="2" type="ORF">CPT_Miami_279</name>
</gene>
<feature type="coiled-coil region" evidence="1">
    <location>
        <begin position="251"/>
        <end position="285"/>
    </location>
</feature>
<reference evidence="2 3" key="1">
    <citation type="submission" date="2020-07" db="EMBL/GenBank/DDBJ databases">
        <title>Complete genome sequence of Klebsiella pneumoniae phage Miami.</title>
        <authorList>
            <person name="Mora D.A."/>
            <person name="Lessor L."/>
            <person name="Gill J."/>
            <person name="Liu M."/>
        </authorList>
    </citation>
    <scope>NUCLEOTIDE SEQUENCE [LARGE SCALE GENOMIC DNA]</scope>
</reference>
<proteinExistence type="predicted"/>
<accession>A0A873WV84</accession>
<dbReference type="Proteomes" id="UP000662782">
    <property type="component" value="Segment"/>
</dbReference>
<evidence type="ECO:0000313" key="3">
    <source>
        <dbReference type="Proteomes" id="UP000662782"/>
    </source>
</evidence>